<keyword evidence="1" id="KW-0732">Signal</keyword>
<organism evidence="2 3">
    <name type="scientific">Diutina rugosa</name>
    <name type="common">Yeast</name>
    <name type="synonym">Candida rugosa</name>
    <dbReference type="NCBI Taxonomy" id="5481"/>
    <lineage>
        <taxon>Eukaryota</taxon>
        <taxon>Fungi</taxon>
        <taxon>Dikarya</taxon>
        <taxon>Ascomycota</taxon>
        <taxon>Saccharomycotina</taxon>
        <taxon>Pichiomycetes</taxon>
        <taxon>Debaryomycetaceae</taxon>
        <taxon>Diutina</taxon>
    </lineage>
</organism>
<dbReference type="PANTHER" id="PTHR39613">
    <property type="entry name" value="ANCHORED CELL WALL PROTEIN, PUTATIVE (AFU_ORTHOLOGUE AFUA_4G08960)-RELATED"/>
    <property type="match status" value="1"/>
</dbReference>
<reference evidence="2 3" key="1">
    <citation type="submission" date="2019-07" db="EMBL/GenBank/DDBJ databases">
        <title>Genome assembly of two rare yeast pathogens: Diutina rugosa and Trichomonascus ciferrii.</title>
        <authorList>
            <person name="Mixao V."/>
            <person name="Saus E."/>
            <person name="Hansen A."/>
            <person name="Lass-Flor C."/>
            <person name="Gabaldon T."/>
        </authorList>
    </citation>
    <scope>NUCLEOTIDE SEQUENCE [LARGE SCALE GENOMIC DNA]</scope>
    <source>
        <strain evidence="2 3">CBS 613</strain>
    </source>
</reference>
<dbReference type="VEuPathDB" id="FungiDB:DIURU_005779"/>
<comment type="caution">
    <text evidence="2">The sequence shown here is derived from an EMBL/GenBank/DDBJ whole genome shotgun (WGS) entry which is preliminary data.</text>
</comment>
<sequence length="313" mass="33950">MKFAYFLSTLPALALAEKTFGALTVRSGSQFQYGALSVKDGLVHINDGQSNIEWVLKDDGSLWDANSKKYLVVNEKGELSTSDEPEKMFAVSENHLWYDAESGFYACPSDDGNKYILAKKECQDGTPLVVYVTGIKNVNEPTPEPTVTKTLVPTPIELTTTLTPISIIKGNKKTITLTTTKKIEPTAVAASKDNFGLVAIRSGSQFQNSAIKKTSPVFQVGGSEGDDLTLTLSTDGALYDQDGRGVFVNENGDLGNVDPWGQQSATQGFSIKDGNLYYQDEQSFYACPGGENKFSLTVKGWDGCTGIQLKVFE</sequence>
<dbReference type="RefSeq" id="XP_034009386.1">
    <property type="nucleotide sequence ID" value="XM_034158798.1"/>
</dbReference>
<dbReference type="EMBL" id="SWFT01000165">
    <property type="protein sequence ID" value="KAA8896407.1"/>
    <property type="molecule type" value="Genomic_DNA"/>
</dbReference>
<dbReference type="AlphaFoldDB" id="A0A642UEJ0"/>
<keyword evidence="3" id="KW-1185">Reference proteome</keyword>
<protein>
    <recommendedName>
        <fullName evidence="4">Cell wall protein</fullName>
    </recommendedName>
</protein>
<dbReference type="OMA" id="SHKECVG"/>
<name>A0A642UEJ0_DIURU</name>
<evidence type="ECO:0000313" key="3">
    <source>
        <dbReference type="Proteomes" id="UP000449547"/>
    </source>
</evidence>
<evidence type="ECO:0000256" key="1">
    <source>
        <dbReference type="SAM" id="SignalP"/>
    </source>
</evidence>
<dbReference type="PANTHER" id="PTHR39613:SF1">
    <property type="entry name" value="ANCHORED CELL WALL PROTEIN, PUTATIVE (AFU_ORTHOLOGUE AFUA_4G08960)-RELATED"/>
    <property type="match status" value="1"/>
</dbReference>
<evidence type="ECO:0008006" key="4">
    <source>
        <dbReference type="Google" id="ProtNLM"/>
    </source>
</evidence>
<feature type="signal peptide" evidence="1">
    <location>
        <begin position="1"/>
        <end position="16"/>
    </location>
</feature>
<feature type="chain" id="PRO_5024912668" description="Cell wall protein" evidence="1">
    <location>
        <begin position="17"/>
        <end position="313"/>
    </location>
</feature>
<dbReference type="Proteomes" id="UP000449547">
    <property type="component" value="Unassembled WGS sequence"/>
</dbReference>
<evidence type="ECO:0000313" key="2">
    <source>
        <dbReference type="EMBL" id="KAA8896407.1"/>
    </source>
</evidence>
<dbReference type="GeneID" id="54784430"/>
<accession>A0A642UEJ0</accession>
<proteinExistence type="predicted"/>
<gene>
    <name evidence="2" type="ORF">DIURU_005779</name>
</gene>
<dbReference type="OrthoDB" id="5415592at2759"/>